<dbReference type="Gene3D" id="3.40.395.10">
    <property type="entry name" value="Adenoviral Proteinase, Chain A"/>
    <property type="match status" value="1"/>
</dbReference>
<name>A0AAV1CIK1_OLDCO</name>
<keyword evidence="7" id="KW-1185">Reference proteome</keyword>
<dbReference type="PANTHER" id="PTHR34835">
    <property type="entry name" value="OS07G0283600 PROTEIN-RELATED"/>
    <property type="match status" value="1"/>
</dbReference>
<evidence type="ECO:0000313" key="7">
    <source>
        <dbReference type="Proteomes" id="UP001161247"/>
    </source>
</evidence>
<protein>
    <submittedName>
        <fullName evidence="6">OLC1v1031173C1</fullName>
    </submittedName>
</protein>
<evidence type="ECO:0000256" key="1">
    <source>
        <dbReference type="ARBA" id="ARBA00005234"/>
    </source>
</evidence>
<sequence>MIGQDPQPISSEDSIKKFETRMTPNHLFQLITEINKPTDLKEEPNAIDYRQLQRQAIRDMGFGALLDLKIKNIPTLCSFLANNFQTGARQVPLNGNNVLNIKQEDVIAVLDLPRGPKPVEEFKQNDPAITNHAEMVDAFKKRMGYSNKFLPTRSRAAQLIAGRKDFGDDFKRDFLVFIVSTFLHGNTTSRITMNILKSLKNINEVTQYNWCQYVIDALVKGCKSHHDGKPFTRPITFFLLCYLDRCEYERAHSRSFPVIKSWDQKMLDDRLRLEGSNFTDVQTLERLKKPSSAASRDEQPEAKSHEDIQANPNTQQDLAALHEKFYQLIITINKTVLDIREKEMELKIEPDEQAKQTIKILTDAMVSMSRKMPPPSDIEIDKAQGQEQLSQTNDEASLGKSVPTSKEMVVDEQQTQPQGAQGLDQLSQTNDEASLPVGKSMPTSKEVVVDEQQTQPQEKKRSHQDSTGRDLGVTSTYTKSQEDSYETTQEKNTEDDITGSVDLDKDVNETIEAEEYPVSSALDETKNHTPSIDEIIRRASAPASESLSDTKKLEMIAAAVEQVEKNSKVVEAVPLSIIPPDWNIASTMGGLLMLEKNECTTPPPAISKKADELDEELTKTVEKILNEKPKRRNPPRVHRLPERFRLPFMLQKINKKKFIQWIEEKKKMTQEEALLIDFALLQRQEEIVKSGNFLFEFGQIVWADMAAFYSMREGTWIKNSIIDAWAVILNKEEAKSDSPRRIFFGVSSFDTISRYYQPGSNKEEIEFTFYEKLALELEEQGLSVASLIAAKAIYFPVHYRDHYFLYVLLVEEKNVLALNNIHARDLDYYKSTKDLLFRFFKSYIACVFSRIELVSAQYTFTEVTLPSHKDKTPNAEDCGIYTMHHMERYDGGEYKDERKDTTNMVKQGLLKLLESIDEILLGAEVIVEPEQVTQNEELVQSSDPELNHNRINIGELEKVKGIKVRTKLTSSKRLKSGLEKNSSKKRPVKKNKTSSRTTSPTMPSNNQQVQPLDVATDNTHMAYTHQYPVLQSSVQFAYVITETRIEVLMDSLNEVHSSVIQKHGSQKSTLQFIYIIVLFCVIPGWPQMSFTETVRLKVYWNTTYTTEPDGTIMVQRDAPDGYLIIDSMLDFSELVDKVCGVMEVDREGLYIDFSLVWTERSGKRSCVHINDDNTVRFIYLCANKWPELYPENVERTGLVSASTSGQDIGASTSGGRTVEGNEDRDEDEDKDKDEDADEDEDGGGVESSDDEYVPSDEDSDDDTDFESSSSVPYVFNDISGWDKTLEEVDCDGIKMWDGNPLTLGLDIHFDSKPEAQAAVGE</sequence>
<organism evidence="6 7">
    <name type="scientific">Oldenlandia corymbosa var. corymbosa</name>
    <dbReference type="NCBI Taxonomy" id="529605"/>
    <lineage>
        <taxon>Eukaryota</taxon>
        <taxon>Viridiplantae</taxon>
        <taxon>Streptophyta</taxon>
        <taxon>Embryophyta</taxon>
        <taxon>Tracheophyta</taxon>
        <taxon>Spermatophyta</taxon>
        <taxon>Magnoliopsida</taxon>
        <taxon>eudicotyledons</taxon>
        <taxon>Gunneridae</taxon>
        <taxon>Pentapetalae</taxon>
        <taxon>asterids</taxon>
        <taxon>lamiids</taxon>
        <taxon>Gentianales</taxon>
        <taxon>Rubiaceae</taxon>
        <taxon>Rubioideae</taxon>
        <taxon>Spermacoceae</taxon>
        <taxon>Hedyotis-Oldenlandia complex</taxon>
        <taxon>Oldenlandia</taxon>
    </lineage>
</organism>
<evidence type="ECO:0000256" key="2">
    <source>
        <dbReference type="ARBA" id="ARBA00022670"/>
    </source>
</evidence>
<feature type="region of interest" description="Disordered" evidence="4">
    <location>
        <begin position="385"/>
        <end position="500"/>
    </location>
</feature>
<reference evidence="6" key="1">
    <citation type="submission" date="2023-03" db="EMBL/GenBank/DDBJ databases">
        <authorList>
            <person name="Julca I."/>
        </authorList>
    </citation>
    <scope>NUCLEOTIDE SEQUENCE</scope>
</reference>
<dbReference type="PROSITE" id="PS50600">
    <property type="entry name" value="ULP_PROTEASE"/>
    <property type="match status" value="1"/>
</dbReference>
<dbReference type="Proteomes" id="UP001161247">
    <property type="component" value="Chromosome 2"/>
</dbReference>
<evidence type="ECO:0000259" key="5">
    <source>
        <dbReference type="PROSITE" id="PS50600"/>
    </source>
</evidence>
<dbReference type="InterPro" id="IPR003653">
    <property type="entry name" value="Peptidase_C48_C"/>
</dbReference>
<feature type="region of interest" description="Disordered" evidence="4">
    <location>
        <begin position="1201"/>
        <end position="1273"/>
    </location>
</feature>
<feature type="compositionally biased region" description="Basic and acidic residues" evidence="4">
    <location>
        <begin position="295"/>
        <end position="308"/>
    </location>
</feature>
<dbReference type="SUPFAM" id="SSF54001">
    <property type="entry name" value="Cysteine proteinases"/>
    <property type="match status" value="1"/>
</dbReference>
<evidence type="ECO:0000256" key="3">
    <source>
        <dbReference type="ARBA" id="ARBA00022801"/>
    </source>
</evidence>
<keyword evidence="2" id="KW-0645">Protease</keyword>
<dbReference type="GO" id="GO:0006508">
    <property type="term" value="P:proteolysis"/>
    <property type="evidence" value="ECO:0007669"/>
    <property type="project" value="UniProtKB-KW"/>
</dbReference>
<feature type="compositionally biased region" description="Polar residues" evidence="4">
    <location>
        <begin position="1201"/>
        <end position="1215"/>
    </location>
</feature>
<feature type="compositionally biased region" description="Basic and acidic residues" evidence="4">
    <location>
        <begin position="457"/>
        <end position="468"/>
    </location>
</feature>
<keyword evidence="3" id="KW-0378">Hydrolase</keyword>
<gene>
    <name evidence="6" type="ORF">OLC1_LOCUS6283</name>
</gene>
<dbReference type="PANTHER" id="PTHR34835:SF90">
    <property type="entry name" value="AMINOTRANSFERASE-LIKE PLANT MOBILE DOMAIN-CONTAINING PROTEIN"/>
    <property type="match status" value="1"/>
</dbReference>
<feature type="region of interest" description="Disordered" evidence="4">
    <location>
        <begin position="284"/>
        <end position="311"/>
    </location>
</feature>
<feature type="compositionally biased region" description="Polar residues" evidence="4">
    <location>
        <begin position="385"/>
        <end position="395"/>
    </location>
</feature>
<feature type="compositionally biased region" description="Basic residues" evidence="4">
    <location>
        <begin position="983"/>
        <end position="993"/>
    </location>
</feature>
<dbReference type="EMBL" id="OX459119">
    <property type="protein sequence ID" value="CAI9095272.1"/>
    <property type="molecule type" value="Genomic_DNA"/>
</dbReference>
<evidence type="ECO:0000256" key="4">
    <source>
        <dbReference type="SAM" id="MobiDB-lite"/>
    </source>
</evidence>
<dbReference type="InterPro" id="IPR038765">
    <property type="entry name" value="Papain-like_cys_pep_sf"/>
</dbReference>
<feature type="region of interest" description="Disordered" evidence="4">
    <location>
        <begin position="970"/>
        <end position="1009"/>
    </location>
</feature>
<accession>A0AAV1CIK1</accession>
<feature type="compositionally biased region" description="Low complexity" evidence="4">
    <location>
        <begin position="994"/>
        <end position="1004"/>
    </location>
</feature>
<feature type="compositionally biased region" description="Acidic residues" evidence="4">
    <location>
        <begin position="1220"/>
        <end position="1265"/>
    </location>
</feature>
<comment type="similarity">
    <text evidence="1">Belongs to the peptidase C48 family.</text>
</comment>
<proteinExistence type="inferred from homology"/>
<feature type="domain" description="Ubiquitin-like protease family profile" evidence="5">
    <location>
        <begin position="701"/>
        <end position="889"/>
    </location>
</feature>
<feature type="compositionally biased region" description="Polar residues" evidence="4">
    <location>
        <begin position="412"/>
        <end position="432"/>
    </location>
</feature>
<evidence type="ECO:0000313" key="6">
    <source>
        <dbReference type="EMBL" id="CAI9095272.1"/>
    </source>
</evidence>
<dbReference type="GO" id="GO:0008234">
    <property type="term" value="F:cysteine-type peptidase activity"/>
    <property type="evidence" value="ECO:0007669"/>
    <property type="project" value="InterPro"/>
</dbReference>